<keyword evidence="16" id="KW-0675">Receptor</keyword>
<organism evidence="16 17">
    <name type="scientific">Novosphingobium album</name>
    <name type="common">ex Liu et al. 2023</name>
    <dbReference type="NCBI Taxonomy" id="3031130"/>
    <lineage>
        <taxon>Bacteria</taxon>
        <taxon>Pseudomonadati</taxon>
        <taxon>Pseudomonadota</taxon>
        <taxon>Alphaproteobacteria</taxon>
        <taxon>Sphingomonadales</taxon>
        <taxon>Sphingomonadaceae</taxon>
        <taxon>Novosphingobium</taxon>
    </lineage>
</organism>
<keyword evidence="2 11" id="KW-0813">Transport</keyword>
<dbReference type="EMBL" id="JARESE010000062">
    <property type="protein sequence ID" value="MDE8653563.1"/>
    <property type="molecule type" value="Genomic_DNA"/>
</dbReference>
<sequence length="814" mass="87965">MKTRYALLATAAMGLLLETTPALAQEAASTQAYVDQGDIVVSARKRQESIMNVPVVTNTLDQRQLEKFQTDDISKVAEQVPGLVVGEGAAAAYGAQISLRGVGTSVLNGTVDQSVSLNVDSQQFTQGLAYTAAMFDIGQITVLKGPQALFFGKASPGGVIAIQTADPTPDFEARVRAGYEFVADAKQGEVIVSGPLSDTLGLRLAGRYTRTLGYFRNRAEPIPGLGGIMPKPRRGTNSSEGIVRGTALWQPTDRFTARLKVTYTQNNVDGKSGQFTSCPDGITGPGGVPFIGNPDCKLDRNFGSVDLDPASFNGIKRGGHQFSDIEQTFGVLELNYDFTDALKLTSVTGYYDVNEQDQFNASSSNGAGPPFSSYTHYNRNDFTQELRLTSDFRDSPVNFTLGAFYQKVKQHKLGIALGNAALRLPAYFSNGTHSNPEESESLFGQVLWKVTPTLEIAGGARWTHEDRRHVYINLLTSPDPVALAVPQLKSNRVSPELTVTFTPTEDLTIFGALKKGYKSGSFNSSGSFRPGDDSSFHDEKVKGGEMGLKARFLDRALSFNLSGYYYEYGDLQVGANSQQDTGLIVVRTLNAASAKIYGVEMDSSYRPPSIEGLTVRMAASWNHARYGKFTNAPCWGGQTAAQGCNQLFARNANQTPPGPAGAVQVNGVYGFYTSQDLSGRELLRSPDFTATAGFDYEQPIGGGMKLLFASQMRYSSKYFADILLRDNELQPAYAKVNANVTLYGPDERWELSLIANNLTDHLIRNRCSSSNAANGLVLGGIITGGIARGAAGVDEVICTVDPGREVWVRAAFRF</sequence>
<evidence type="ECO:0000256" key="11">
    <source>
        <dbReference type="PROSITE-ProRule" id="PRU01360"/>
    </source>
</evidence>
<evidence type="ECO:0000256" key="5">
    <source>
        <dbReference type="ARBA" id="ARBA00022692"/>
    </source>
</evidence>
<evidence type="ECO:0000256" key="12">
    <source>
        <dbReference type="RuleBase" id="RU003357"/>
    </source>
</evidence>
<comment type="subcellular location">
    <subcellularLocation>
        <location evidence="1 11">Cell outer membrane</location>
        <topology evidence="1 11">Multi-pass membrane protein</topology>
    </subcellularLocation>
</comment>
<evidence type="ECO:0000256" key="6">
    <source>
        <dbReference type="ARBA" id="ARBA00023004"/>
    </source>
</evidence>
<dbReference type="Pfam" id="PF07715">
    <property type="entry name" value="Plug"/>
    <property type="match status" value="1"/>
</dbReference>
<dbReference type="InterPro" id="IPR000531">
    <property type="entry name" value="Beta-barrel_TonB"/>
</dbReference>
<keyword evidence="4" id="KW-0410">Iron transport</keyword>
<evidence type="ECO:0000256" key="3">
    <source>
        <dbReference type="ARBA" id="ARBA00022452"/>
    </source>
</evidence>
<dbReference type="RefSeq" id="WP_275229644.1">
    <property type="nucleotide sequence ID" value="NZ_JARESE010000062.1"/>
</dbReference>
<keyword evidence="3 11" id="KW-1134">Transmembrane beta strand</keyword>
<protein>
    <submittedName>
        <fullName evidence="16">TonB-dependent receptor</fullName>
    </submittedName>
</protein>
<evidence type="ECO:0000256" key="9">
    <source>
        <dbReference type="ARBA" id="ARBA00023136"/>
    </source>
</evidence>
<dbReference type="PANTHER" id="PTHR32552:SF81">
    <property type="entry name" value="TONB-DEPENDENT OUTER MEMBRANE RECEPTOR"/>
    <property type="match status" value="1"/>
</dbReference>
<evidence type="ECO:0000259" key="15">
    <source>
        <dbReference type="Pfam" id="PF07715"/>
    </source>
</evidence>
<feature type="domain" description="TonB-dependent receptor plug" evidence="15">
    <location>
        <begin position="50"/>
        <end position="159"/>
    </location>
</feature>
<keyword evidence="13" id="KW-0732">Signal</keyword>
<dbReference type="Pfam" id="PF00593">
    <property type="entry name" value="TonB_dep_Rec_b-barrel"/>
    <property type="match status" value="1"/>
</dbReference>
<evidence type="ECO:0000256" key="10">
    <source>
        <dbReference type="ARBA" id="ARBA00023237"/>
    </source>
</evidence>
<evidence type="ECO:0000313" key="16">
    <source>
        <dbReference type="EMBL" id="MDE8653563.1"/>
    </source>
</evidence>
<proteinExistence type="inferred from homology"/>
<comment type="caution">
    <text evidence="16">The sequence shown here is derived from an EMBL/GenBank/DDBJ whole genome shotgun (WGS) entry which is preliminary data.</text>
</comment>
<dbReference type="InterPro" id="IPR012910">
    <property type="entry name" value="Plug_dom"/>
</dbReference>
<keyword evidence="17" id="KW-1185">Reference proteome</keyword>
<keyword evidence="8 12" id="KW-0798">TonB box</keyword>
<keyword evidence="5 11" id="KW-0812">Transmembrane</keyword>
<feature type="chain" id="PRO_5045958173" evidence="13">
    <location>
        <begin position="25"/>
        <end position="814"/>
    </location>
</feature>
<dbReference type="InterPro" id="IPR037066">
    <property type="entry name" value="Plug_dom_sf"/>
</dbReference>
<feature type="domain" description="TonB-dependent receptor-like beta-barrel" evidence="14">
    <location>
        <begin position="310"/>
        <end position="758"/>
    </location>
</feature>
<evidence type="ECO:0000256" key="7">
    <source>
        <dbReference type="ARBA" id="ARBA00023065"/>
    </source>
</evidence>
<dbReference type="Gene3D" id="2.40.170.20">
    <property type="entry name" value="TonB-dependent receptor, beta-barrel domain"/>
    <property type="match status" value="1"/>
</dbReference>
<evidence type="ECO:0000259" key="14">
    <source>
        <dbReference type="Pfam" id="PF00593"/>
    </source>
</evidence>
<gene>
    <name evidence="16" type="ORF">PYV00_17830</name>
</gene>
<evidence type="ECO:0000256" key="1">
    <source>
        <dbReference type="ARBA" id="ARBA00004571"/>
    </source>
</evidence>
<evidence type="ECO:0000256" key="4">
    <source>
        <dbReference type="ARBA" id="ARBA00022496"/>
    </source>
</evidence>
<evidence type="ECO:0000256" key="8">
    <source>
        <dbReference type="ARBA" id="ARBA00023077"/>
    </source>
</evidence>
<evidence type="ECO:0000256" key="13">
    <source>
        <dbReference type="SAM" id="SignalP"/>
    </source>
</evidence>
<keyword evidence="7" id="KW-0406">Ion transport</keyword>
<feature type="signal peptide" evidence="13">
    <location>
        <begin position="1"/>
        <end position="24"/>
    </location>
</feature>
<evidence type="ECO:0000313" key="17">
    <source>
        <dbReference type="Proteomes" id="UP001216253"/>
    </source>
</evidence>
<dbReference type="InterPro" id="IPR039426">
    <property type="entry name" value="TonB-dep_rcpt-like"/>
</dbReference>
<keyword evidence="9 11" id="KW-0472">Membrane</keyword>
<evidence type="ECO:0000256" key="2">
    <source>
        <dbReference type="ARBA" id="ARBA00022448"/>
    </source>
</evidence>
<name>A0ABT5WUK5_9SPHN</name>
<comment type="similarity">
    <text evidence="11 12">Belongs to the TonB-dependent receptor family.</text>
</comment>
<dbReference type="Gene3D" id="2.170.130.10">
    <property type="entry name" value="TonB-dependent receptor, plug domain"/>
    <property type="match status" value="1"/>
</dbReference>
<keyword evidence="10 11" id="KW-0998">Cell outer membrane</keyword>
<dbReference type="SUPFAM" id="SSF56935">
    <property type="entry name" value="Porins"/>
    <property type="match status" value="1"/>
</dbReference>
<dbReference type="Proteomes" id="UP001216253">
    <property type="component" value="Unassembled WGS sequence"/>
</dbReference>
<dbReference type="PANTHER" id="PTHR32552">
    <property type="entry name" value="FERRICHROME IRON RECEPTOR-RELATED"/>
    <property type="match status" value="1"/>
</dbReference>
<dbReference type="InterPro" id="IPR036942">
    <property type="entry name" value="Beta-barrel_TonB_sf"/>
</dbReference>
<keyword evidence="6" id="KW-0408">Iron</keyword>
<accession>A0ABT5WUK5</accession>
<reference evidence="16 17" key="1">
    <citation type="submission" date="2023-03" db="EMBL/GenBank/DDBJ databases">
        <title>NovoSphingobium album sp. nov. isolated from polycyclic aromatic hydrocarbons- and heavy-metal polluted soil.</title>
        <authorList>
            <person name="Liu Z."/>
            <person name="Wang K."/>
        </authorList>
    </citation>
    <scope>NUCLEOTIDE SEQUENCE [LARGE SCALE GENOMIC DNA]</scope>
    <source>
        <strain evidence="16 17">H3SJ31-1</strain>
    </source>
</reference>
<dbReference type="PROSITE" id="PS52016">
    <property type="entry name" value="TONB_DEPENDENT_REC_3"/>
    <property type="match status" value="1"/>
</dbReference>